<reference evidence="1" key="2">
    <citation type="submission" date="2020-06" db="EMBL/GenBank/DDBJ databases">
        <title>Helianthus annuus Genome sequencing and assembly Release 2.</title>
        <authorList>
            <person name="Gouzy J."/>
            <person name="Langlade N."/>
            <person name="Munos S."/>
        </authorList>
    </citation>
    <scope>NUCLEOTIDE SEQUENCE</scope>
    <source>
        <tissue evidence="1">Leaves</tissue>
    </source>
</reference>
<dbReference type="InterPro" id="IPR032675">
    <property type="entry name" value="LRR_dom_sf"/>
</dbReference>
<reference evidence="1" key="1">
    <citation type="journal article" date="2017" name="Nature">
        <title>The sunflower genome provides insights into oil metabolism, flowering and Asterid evolution.</title>
        <authorList>
            <person name="Badouin H."/>
            <person name="Gouzy J."/>
            <person name="Grassa C.J."/>
            <person name="Murat F."/>
            <person name="Staton S.E."/>
            <person name="Cottret L."/>
            <person name="Lelandais-Briere C."/>
            <person name="Owens G.L."/>
            <person name="Carrere S."/>
            <person name="Mayjonade B."/>
            <person name="Legrand L."/>
            <person name="Gill N."/>
            <person name="Kane N.C."/>
            <person name="Bowers J.E."/>
            <person name="Hubner S."/>
            <person name="Bellec A."/>
            <person name="Berard A."/>
            <person name="Berges H."/>
            <person name="Blanchet N."/>
            <person name="Boniface M.C."/>
            <person name="Brunel D."/>
            <person name="Catrice O."/>
            <person name="Chaidir N."/>
            <person name="Claudel C."/>
            <person name="Donnadieu C."/>
            <person name="Faraut T."/>
            <person name="Fievet G."/>
            <person name="Helmstetter N."/>
            <person name="King M."/>
            <person name="Knapp S.J."/>
            <person name="Lai Z."/>
            <person name="Le Paslier M.C."/>
            <person name="Lippi Y."/>
            <person name="Lorenzon L."/>
            <person name="Mandel J.R."/>
            <person name="Marage G."/>
            <person name="Marchand G."/>
            <person name="Marquand E."/>
            <person name="Bret-Mestries E."/>
            <person name="Morien E."/>
            <person name="Nambeesan S."/>
            <person name="Nguyen T."/>
            <person name="Pegot-Espagnet P."/>
            <person name="Pouilly N."/>
            <person name="Raftis F."/>
            <person name="Sallet E."/>
            <person name="Schiex T."/>
            <person name="Thomas J."/>
            <person name="Vandecasteele C."/>
            <person name="Vares D."/>
            <person name="Vear F."/>
            <person name="Vautrin S."/>
            <person name="Crespi M."/>
            <person name="Mangin B."/>
            <person name="Burke J.M."/>
            <person name="Salse J."/>
            <person name="Munos S."/>
            <person name="Vincourt P."/>
            <person name="Rieseberg L.H."/>
            <person name="Langlade N.B."/>
        </authorList>
    </citation>
    <scope>NUCLEOTIDE SEQUENCE</scope>
    <source>
        <tissue evidence="1">Leaves</tissue>
    </source>
</reference>
<dbReference type="AlphaFoldDB" id="A0A9K3GU13"/>
<gene>
    <name evidence="1" type="ORF">HanXRQr2_Chr17g0802651</name>
</gene>
<dbReference type="EMBL" id="MNCJ02000332">
    <property type="protein sequence ID" value="KAF5755425.1"/>
    <property type="molecule type" value="Genomic_DNA"/>
</dbReference>
<protein>
    <submittedName>
        <fullName evidence="1">Leucine-rich repeat domain superfamily</fullName>
    </submittedName>
</protein>
<dbReference type="Gramene" id="mRNA:HanXRQr2_Chr17g0802651">
    <property type="protein sequence ID" value="mRNA:HanXRQr2_Chr17g0802651"/>
    <property type="gene ID" value="HanXRQr2_Chr17g0802651"/>
</dbReference>
<organism evidence="1 2">
    <name type="scientific">Helianthus annuus</name>
    <name type="common">Common sunflower</name>
    <dbReference type="NCBI Taxonomy" id="4232"/>
    <lineage>
        <taxon>Eukaryota</taxon>
        <taxon>Viridiplantae</taxon>
        <taxon>Streptophyta</taxon>
        <taxon>Embryophyta</taxon>
        <taxon>Tracheophyta</taxon>
        <taxon>Spermatophyta</taxon>
        <taxon>Magnoliopsida</taxon>
        <taxon>eudicotyledons</taxon>
        <taxon>Gunneridae</taxon>
        <taxon>Pentapetalae</taxon>
        <taxon>asterids</taxon>
        <taxon>campanulids</taxon>
        <taxon>Asterales</taxon>
        <taxon>Asteraceae</taxon>
        <taxon>Asteroideae</taxon>
        <taxon>Heliantheae alliance</taxon>
        <taxon>Heliantheae</taxon>
        <taxon>Helianthus</taxon>
    </lineage>
</organism>
<dbReference type="Proteomes" id="UP000215914">
    <property type="component" value="Unassembled WGS sequence"/>
</dbReference>
<evidence type="ECO:0000313" key="2">
    <source>
        <dbReference type="Proteomes" id="UP000215914"/>
    </source>
</evidence>
<dbReference type="Gene3D" id="3.80.10.10">
    <property type="entry name" value="Ribonuclease Inhibitor"/>
    <property type="match status" value="1"/>
</dbReference>
<accession>A0A9K3GU13</accession>
<name>A0A9K3GU13_HELAN</name>
<evidence type="ECO:0000313" key="1">
    <source>
        <dbReference type="EMBL" id="KAF5755425.1"/>
    </source>
</evidence>
<comment type="caution">
    <text evidence="1">The sequence shown here is derived from an EMBL/GenBank/DDBJ whole genome shotgun (WGS) entry which is preliminary data.</text>
</comment>
<sequence length="135" mass="15543">MVGCVMQLQELQIERCRNMKVIVKEEEEDCDAKVSEIIEFPSLKSLQLNFLSSLKGFYIGKKDFTLPSLDTLGIRMCPEIMVFTEGHSIISEQTVLETDFGSFNVGEDINSFILTKKQEGFSFGNRWMMNNNDYY</sequence>
<keyword evidence="2" id="KW-1185">Reference proteome</keyword>
<proteinExistence type="predicted"/>